<evidence type="ECO:0000256" key="1">
    <source>
        <dbReference type="ARBA" id="ARBA00011738"/>
    </source>
</evidence>
<dbReference type="EC" id="1.18.1.2" evidence="6"/>
<comment type="caution">
    <text evidence="6">Lacks conserved residue(s) required for the propagation of feature annotation.</text>
</comment>
<evidence type="ECO:0000313" key="9">
    <source>
        <dbReference type="EMBL" id="SDK80329.1"/>
    </source>
</evidence>
<evidence type="ECO:0000256" key="3">
    <source>
        <dbReference type="ARBA" id="ARBA00022827"/>
    </source>
</evidence>
<comment type="catalytic activity">
    <reaction evidence="6">
        <text>2 reduced [2Fe-2S]-[ferredoxin] + NADP(+) + H(+) = 2 oxidized [2Fe-2S]-[ferredoxin] + NADPH</text>
        <dbReference type="Rhea" id="RHEA:20125"/>
        <dbReference type="Rhea" id="RHEA-COMP:10000"/>
        <dbReference type="Rhea" id="RHEA-COMP:10001"/>
        <dbReference type="ChEBI" id="CHEBI:15378"/>
        <dbReference type="ChEBI" id="CHEBI:33737"/>
        <dbReference type="ChEBI" id="CHEBI:33738"/>
        <dbReference type="ChEBI" id="CHEBI:57783"/>
        <dbReference type="ChEBI" id="CHEBI:58349"/>
        <dbReference type="EC" id="1.18.1.2"/>
    </reaction>
</comment>
<dbReference type="Pfam" id="PF07992">
    <property type="entry name" value="Pyr_redox_2"/>
    <property type="match status" value="1"/>
</dbReference>
<comment type="cofactor">
    <cofactor evidence="6">
        <name>FAD</name>
        <dbReference type="ChEBI" id="CHEBI:57692"/>
    </cofactor>
    <text evidence="6">Binds 1 FAD per subunit.</text>
</comment>
<dbReference type="InterPro" id="IPR036188">
    <property type="entry name" value="FAD/NAD-bd_sf"/>
</dbReference>
<evidence type="ECO:0000256" key="5">
    <source>
        <dbReference type="ARBA" id="ARBA00023002"/>
    </source>
</evidence>
<dbReference type="Gene3D" id="3.50.50.60">
    <property type="entry name" value="FAD/NAD(P)-binding domain"/>
    <property type="match status" value="2"/>
</dbReference>
<comment type="similarity">
    <text evidence="6">Belongs to the ferredoxin--NADP reductase type 2 family.</text>
</comment>
<keyword evidence="7" id="KW-0472">Membrane</keyword>
<keyword evidence="10" id="KW-1185">Reference proteome</keyword>
<feature type="binding site" evidence="6">
    <location>
        <position position="45"/>
    </location>
    <ligand>
        <name>FAD</name>
        <dbReference type="ChEBI" id="CHEBI:57692"/>
    </ligand>
</feature>
<accession>A0A1G9EW17</accession>
<comment type="subunit">
    <text evidence="1 6">Homodimer.</text>
</comment>
<dbReference type="PANTHER" id="PTHR48105">
    <property type="entry name" value="THIOREDOXIN REDUCTASE 1-RELATED-RELATED"/>
    <property type="match status" value="1"/>
</dbReference>
<dbReference type="EMBL" id="FNFK01000068">
    <property type="protein sequence ID" value="SDK80329.1"/>
    <property type="molecule type" value="Genomic_DNA"/>
</dbReference>
<dbReference type="PRINTS" id="PR00368">
    <property type="entry name" value="FADPNR"/>
</dbReference>
<reference evidence="10" key="1">
    <citation type="submission" date="2016-10" db="EMBL/GenBank/DDBJ databases">
        <authorList>
            <person name="Varghese N."/>
            <person name="Submissions S."/>
        </authorList>
    </citation>
    <scope>NUCLEOTIDE SEQUENCE [LARGE SCALE GENOMIC DNA]</scope>
    <source>
        <strain evidence="10">DSM 19181</strain>
    </source>
</reference>
<dbReference type="STRING" id="426701.SAMN04488098_10683"/>
<dbReference type="GO" id="GO:0050660">
    <property type="term" value="F:flavin adenine dinucleotide binding"/>
    <property type="evidence" value="ECO:0007669"/>
    <property type="project" value="UniProtKB-UniRule"/>
</dbReference>
<feature type="binding site" evidence="6">
    <location>
        <position position="286"/>
    </location>
    <ligand>
        <name>FAD</name>
        <dbReference type="ChEBI" id="CHEBI:57692"/>
    </ligand>
</feature>
<feature type="domain" description="FAD/NAD(P)-binding" evidence="8">
    <location>
        <begin position="8"/>
        <end position="304"/>
    </location>
</feature>
<protein>
    <recommendedName>
        <fullName evidence="6">Ferredoxin--NADP reductase</fullName>
        <shortName evidence="6">FNR</shortName>
        <shortName evidence="6">Fd-NADP(+) reductase</shortName>
        <ecNumber evidence="6">1.18.1.2</ecNumber>
    </recommendedName>
</protein>
<name>A0A1G9EW17_9LACT</name>
<keyword evidence="5 6" id="KW-0560">Oxidoreductase</keyword>
<evidence type="ECO:0000256" key="2">
    <source>
        <dbReference type="ARBA" id="ARBA00022630"/>
    </source>
</evidence>
<gene>
    <name evidence="9" type="ORF">SAMN04488098_10683</name>
</gene>
<proteinExistence type="inferred from homology"/>
<keyword evidence="7" id="KW-0812">Transmembrane</keyword>
<dbReference type="OrthoDB" id="9806179at2"/>
<dbReference type="PRINTS" id="PR00469">
    <property type="entry name" value="PNDRDTASEII"/>
</dbReference>
<feature type="binding site" evidence="6">
    <location>
        <position position="90"/>
    </location>
    <ligand>
        <name>FAD</name>
        <dbReference type="ChEBI" id="CHEBI:57692"/>
    </ligand>
</feature>
<feature type="transmembrane region" description="Helical" evidence="7">
    <location>
        <begin position="7"/>
        <end position="28"/>
    </location>
</feature>
<dbReference type="Proteomes" id="UP000199433">
    <property type="component" value="Unassembled WGS sequence"/>
</dbReference>
<feature type="binding site" evidence="6">
    <location>
        <position position="327"/>
    </location>
    <ligand>
        <name>FAD</name>
        <dbReference type="ChEBI" id="CHEBI:57692"/>
    </ligand>
</feature>
<evidence type="ECO:0000256" key="6">
    <source>
        <dbReference type="HAMAP-Rule" id="MF_01685"/>
    </source>
</evidence>
<dbReference type="GO" id="GO:0050661">
    <property type="term" value="F:NADP binding"/>
    <property type="evidence" value="ECO:0007669"/>
    <property type="project" value="UniProtKB-UniRule"/>
</dbReference>
<dbReference type="HAMAP" id="MF_01685">
    <property type="entry name" value="FENR2"/>
    <property type="match status" value="1"/>
</dbReference>
<dbReference type="GO" id="GO:0004324">
    <property type="term" value="F:ferredoxin-NADP+ reductase activity"/>
    <property type="evidence" value="ECO:0007669"/>
    <property type="project" value="UniProtKB-UniRule"/>
</dbReference>
<dbReference type="InterPro" id="IPR023753">
    <property type="entry name" value="FAD/NAD-binding_dom"/>
</dbReference>
<keyword evidence="7" id="KW-1133">Transmembrane helix</keyword>
<keyword evidence="3 6" id="KW-0274">FAD</keyword>
<organism evidence="9 10">
    <name type="scientific">Alkalibacterium thalassium</name>
    <dbReference type="NCBI Taxonomy" id="426701"/>
    <lineage>
        <taxon>Bacteria</taxon>
        <taxon>Bacillati</taxon>
        <taxon>Bacillota</taxon>
        <taxon>Bacilli</taxon>
        <taxon>Lactobacillales</taxon>
        <taxon>Carnobacteriaceae</taxon>
        <taxon>Alkalibacterium</taxon>
    </lineage>
</organism>
<keyword evidence="4 6" id="KW-0521">NADP</keyword>
<evidence type="ECO:0000256" key="7">
    <source>
        <dbReference type="SAM" id="Phobius"/>
    </source>
</evidence>
<keyword evidence="2 6" id="KW-0285">Flavoprotein</keyword>
<dbReference type="RefSeq" id="WP_091268673.1">
    <property type="nucleotide sequence ID" value="NZ_FNFK01000068.1"/>
</dbReference>
<feature type="binding site" evidence="6">
    <location>
        <position position="37"/>
    </location>
    <ligand>
        <name>FAD</name>
        <dbReference type="ChEBI" id="CHEBI:57692"/>
    </ligand>
</feature>
<dbReference type="AlphaFoldDB" id="A0A1G9EW17"/>
<evidence type="ECO:0000259" key="8">
    <source>
        <dbReference type="Pfam" id="PF07992"/>
    </source>
</evidence>
<evidence type="ECO:0000313" key="10">
    <source>
        <dbReference type="Proteomes" id="UP000199433"/>
    </source>
</evidence>
<dbReference type="SUPFAM" id="SSF51905">
    <property type="entry name" value="FAD/NAD(P)-binding domain"/>
    <property type="match status" value="1"/>
</dbReference>
<feature type="binding site" evidence="6">
    <location>
        <position position="50"/>
    </location>
    <ligand>
        <name>FAD</name>
        <dbReference type="ChEBI" id="CHEBI:57692"/>
    </ligand>
</feature>
<evidence type="ECO:0000256" key="4">
    <source>
        <dbReference type="ARBA" id="ARBA00022857"/>
    </source>
</evidence>
<dbReference type="InterPro" id="IPR022890">
    <property type="entry name" value="Fd--NADP_Rdtase_type_2"/>
</dbReference>
<sequence length="333" mass="36894">MNLSEELYDITIIGGGPVGMFAAFYAGMRNAKTKLIESLPVLGGQVSLLYPEKTIYDVGGYAGVTGKELVHQLTAQMQHFDQTLCLDEKVLTIDKLDDQLFKLTTNKGSHFSKTVIITTGQGSFSPRTLSLPNAEVFEEANLHYIVKDLEQYKNKTVVICGGGDTAVDWALTLEPIAKKVILVHRRERFRAHEGSVEMVRSSSIEVLTPYVPHNFVEENGQLKAVEFKETRGEYKFSVDLDYFIVNYGFVSSLGPVKDWNIALEQTDIVVNSKMETSIEGIYAAGDSMTFDGKIKLIATGFGEAPTAVNHAIHSIYPNEHAQPIQSTKLTFED</sequence>
<dbReference type="InterPro" id="IPR050097">
    <property type="entry name" value="Ferredoxin-NADP_redctase_2"/>
</dbReference>
<feature type="binding site" evidence="6">
    <location>
        <position position="124"/>
    </location>
    <ligand>
        <name>FAD</name>
        <dbReference type="ChEBI" id="CHEBI:57692"/>
    </ligand>
</feature>